<feature type="compositionally biased region" description="Basic and acidic residues" evidence="1">
    <location>
        <begin position="93"/>
        <end position="106"/>
    </location>
</feature>
<dbReference type="Proteomes" id="UP001233999">
    <property type="component" value="Unassembled WGS sequence"/>
</dbReference>
<evidence type="ECO:0000313" key="4">
    <source>
        <dbReference type="Proteomes" id="UP001233999"/>
    </source>
</evidence>
<comment type="caution">
    <text evidence="3">The sequence shown here is derived from an EMBL/GenBank/DDBJ whole genome shotgun (WGS) entry which is preliminary data.</text>
</comment>
<accession>A0AAD7ZEN9</accession>
<evidence type="ECO:0000313" key="3">
    <source>
        <dbReference type="EMBL" id="KAJ9578792.1"/>
    </source>
</evidence>
<reference evidence="3" key="1">
    <citation type="journal article" date="2023" name="IScience">
        <title>Live-bearing cockroach genome reveals convergent evolutionary mechanisms linked to viviparity in insects and beyond.</title>
        <authorList>
            <person name="Fouks B."/>
            <person name="Harrison M.C."/>
            <person name="Mikhailova A.A."/>
            <person name="Marchal E."/>
            <person name="English S."/>
            <person name="Carruthers M."/>
            <person name="Jennings E.C."/>
            <person name="Chiamaka E.L."/>
            <person name="Frigard R.A."/>
            <person name="Pippel M."/>
            <person name="Attardo G.M."/>
            <person name="Benoit J.B."/>
            <person name="Bornberg-Bauer E."/>
            <person name="Tobe S.S."/>
        </authorList>
    </citation>
    <scope>NUCLEOTIDE SEQUENCE</scope>
    <source>
        <strain evidence="3">Stay&amp;Tobe</strain>
    </source>
</reference>
<evidence type="ECO:0000256" key="1">
    <source>
        <dbReference type="SAM" id="MobiDB-lite"/>
    </source>
</evidence>
<feature type="region of interest" description="Disordered" evidence="1">
    <location>
        <begin position="91"/>
        <end position="121"/>
    </location>
</feature>
<feature type="non-terminal residue" evidence="3">
    <location>
        <position position="1"/>
    </location>
</feature>
<gene>
    <name evidence="3" type="ORF">L9F63_005000</name>
</gene>
<protein>
    <submittedName>
        <fullName evidence="3">Uncharacterized protein</fullName>
    </submittedName>
</protein>
<proteinExistence type="predicted"/>
<dbReference type="AlphaFoldDB" id="A0AAD7ZEN9"/>
<keyword evidence="2" id="KW-0812">Transmembrane</keyword>
<sequence>YDHDHSNYKDHMEEMHDEKRNKNPYSYYYIGRKLWYIPLYFSVYFIVYVTALLLKAIARHKIIYPVIHWEKDKRSIDSIAEQRAFQRQFGIDHPTDKLSVDGRPRTPNDTSDYNHSSETKI</sequence>
<feature type="non-terminal residue" evidence="3">
    <location>
        <position position="121"/>
    </location>
</feature>
<keyword evidence="2" id="KW-1133">Transmembrane helix</keyword>
<keyword evidence="2" id="KW-0472">Membrane</keyword>
<dbReference type="EMBL" id="JASPKZ010008860">
    <property type="protein sequence ID" value="KAJ9578792.1"/>
    <property type="molecule type" value="Genomic_DNA"/>
</dbReference>
<organism evidence="3 4">
    <name type="scientific">Diploptera punctata</name>
    <name type="common">Pacific beetle cockroach</name>
    <dbReference type="NCBI Taxonomy" id="6984"/>
    <lineage>
        <taxon>Eukaryota</taxon>
        <taxon>Metazoa</taxon>
        <taxon>Ecdysozoa</taxon>
        <taxon>Arthropoda</taxon>
        <taxon>Hexapoda</taxon>
        <taxon>Insecta</taxon>
        <taxon>Pterygota</taxon>
        <taxon>Neoptera</taxon>
        <taxon>Polyneoptera</taxon>
        <taxon>Dictyoptera</taxon>
        <taxon>Blattodea</taxon>
        <taxon>Blaberoidea</taxon>
        <taxon>Blaberidae</taxon>
        <taxon>Diplopterinae</taxon>
        <taxon>Diploptera</taxon>
    </lineage>
</organism>
<feature type="transmembrane region" description="Helical" evidence="2">
    <location>
        <begin position="34"/>
        <end position="54"/>
    </location>
</feature>
<evidence type="ECO:0000256" key="2">
    <source>
        <dbReference type="SAM" id="Phobius"/>
    </source>
</evidence>
<name>A0AAD7ZEN9_DIPPU</name>
<keyword evidence="4" id="KW-1185">Reference proteome</keyword>
<reference evidence="3" key="2">
    <citation type="submission" date="2023-05" db="EMBL/GenBank/DDBJ databases">
        <authorList>
            <person name="Fouks B."/>
        </authorList>
    </citation>
    <scope>NUCLEOTIDE SEQUENCE</scope>
    <source>
        <strain evidence="3">Stay&amp;Tobe</strain>
        <tissue evidence="3">Testes</tissue>
    </source>
</reference>